<comment type="similarity">
    <text evidence="2">Belongs to the DsbB family. BdbC subfamily.</text>
</comment>
<sequence length="143" mass="14994">MTDRTRALLGAATLVALAATSGSLYFSLGLGLMPCDLCWYQRILMYPLVVVLGVAAVEDREAVWKTVLPLSLGGVALAGYHTYLQVAPGATCTVGGPCTSIQYEMLGGLLTIPRLSLIAFVLITFLLVGVVFLGGDGNDAWGV</sequence>
<dbReference type="Proteomes" id="UP001596481">
    <property type="component" value="Unassembled WGS sequence"/>
</dbReference>
<keyword evidence="14" id="KW-1185">Reference proteome</keyword>
<keyword evidence="8 12" id="KW-0472">Membrane</keyword>
<name>A0ABD5ZA47_9EURY</name>
<comment type="subcellular location">
    <subcellularLocation>
        <location evidence="1">Membrane</location>
        <topology evidence="1">Multi-pass membrane protein</topology>
    </subcellularLocation>
</comment>
<evidence type="ECO:0000256" key="8">
    <source>
        <dbReference type="ARBA" id="ARBA00023136"/>
    </source>
</evidence>
<evidence type="ECO:0000256" key="11">
    <source>
        <dbReference type="ARBA" id="ARBA00023284"/>
    </source>
</evidence>
<feature type="transmembrane region" description="Helical" evidence="12">
    <location>
        <begin position="39"/>
        <end position="57"/>
    </location>
</feature>
<evidence type="ECO:0000256" key="5">
    <source>
        <dbReference type="ARBA" id="ARBA00022982"/>
    </source>
</evidence>
<comment type="caution">
    <text evidence="13">The sequence shown here is derived from an EMBL/GenBank/DDBJ whole genome shotgun (WGS) entry which is preliminary data.</text>
</comment>
<accession>A0ABD5ZA47</accession>
<evidence type="ECO:0000313" key="13">
    <source>
        <dbReference type="EMBL" id="MFC7201994.1"/>
    </source>
</evidence>
<dbReference type="Gene3D" id="1.20.1550.10">
    <property type="entry name" value="DsbB-like"/>
    <property type="match status" value="1"/>
</dbReference>
<evidence type="ECO:0000256" key="1">
    <source>
        <dbReference type="ARBA" id="ARBA00004141"/>
    </source>
</evidence>
<organism evidence="13 14">
    <name type="scientific">Haloferax namakaokahaiae</name>
    <dbReference type="NCBI Taxonomy" id="1748331"/>
    <lineage>
        <taxon>Archaea</taxon>
        <taxon>Methanobacteriati</taxon>
        <taxon>Methanobacteriota</taxon>
        <taxon>Stenosarchaea group</taxon>
        <taxon>Halobacteria</taxon>
        <taxon>Halobacteriales</taxon>
        <taxon>Haloferacaceae</taxon>
        <taxon>Haloferax</taxon>
    </lineage>
</organism>
<dbReference type="PANTHER" id="PTHR43469:SF1">
    <property type="entry name" value="SPBETA PROPHAGE-DERIVED DISULFIDE BOND FORMATION PROTEIN B"/>
    <property type="match status" value="1"/>
</dbReference>
<dbReference type="PANTHER" id="PTHR43469">
    <property type="entry name" value="DISULFIDE FORMATION PROTEIN-RELATED"/>
    <property type="match status" value="1"/>
</dbReference>
<dbReference type="InterPro" id="IPR023380">
    <property type="entry name" value="DsbB-like_sf"/>
</dbReference>
<evidence type="ECO:0000256" key="3">
    <source>
        <dbReference type="ARBA" id="ARBA00022448"/>
    </source>
</evidence>
<dbReference type="SUPFAM" id="SSF158442">
    <property type="entry name" value="DsbB-like"/>
    <property type="match status" value="1"/>
</dbReference>
<keyword evidence="6 12" id="KW-1133">Transmembrane helix</keyword>
<evidence type="ECO:0000256" key="6">
    <source>
        <dbReference type="ARBA" id="ARBA00022989"/>
    </source>
</evidence>
<dbReference type="AlphaFoldDB" id="A0ABD5ZA47"/>
<keyword evidence="9" id="KW-1015">Disulfide bond</keyword>
<reference evidence="13 14" key="1">
    <citation type="journal article" date="2019" name="Int. J. Syst. Evol. Microbiol.">
        <title>The Global Catalogue of Microorganisms (GCM) 10K type strain sequencing project: providing services to taxonomists for standard genome sequencing and annotation.</title>
        <authorList>
            <consortium name="The Broad Institute Genomics Platform"/>
            <consortium name="The Broad Institute Genome Sequencing Center for Infectious Disease"/>
            <person name="Wu L."/>
            <person name="Ma J."/>
        </authorList>
    </citation>
    <scope>NUCLEOTIDE SEQUENCE [LARGE SCALE GENOMIC DNA]</scope>
    <source>
        <strain evidence="13 14">DSM 29988</strain>
    </source>
</reference>
<dbReference type="GO" id="GO:0016020">
    <property type="term" value="C:membrane"/>
    <property type="evidence" value="ECO:0007669"/>
    <property type="project" value="UniProtKB-SubCell"/>
</dbReference>
<evidence type="ECO:0000256" key="7">
    <source>
        <dbReference type="ARBA" id="ARBA00023002"/>
    </source>
</evidence>
<keyword evidence="5" id="KW-0249">Electron transport</keyword>
<dbReference type="Pfam" id="PF02600">
    <property type="entry name" value="DsbB"/>
    <property type="match status" value="1"/>
</dbReference>
<proteinExistence type="inferred from homology"/>
<evidence type="ECO:0000256" key="9">
    <source>
        <dbReference type="ARBA" id="ARBA00023157"/>
    </source>
</evidence>
<dbReference type="EMBL" id="JBHTAA010000001">
    <property type="protein sequence ID" value="MFC7201994.1"/>
    <property type="molecule type" value="Genomic_DNA"/>
</dbReference>
<keyword evidence="3" id="KW-0813">Transport</keyword>
<keyword evidence="7" id="KW-0560">Oxidoreductase</keyword>
<dbReference type="InterPro" id="IPR012187">
    <property type="entry name" value="Disulphide_bond_form_BdbC"/>
</dbReference>
<evidence type="ECO:0000256" key="4">
    <source>
        <dbReference type="ARBA" id="ARBA00022692"/>
    </source>
</evidence>
<dbReference type="InterPro" id="IPR003752">
    <property type="entry name" value="DiS_bond_form_DsbB/BdbC"/>
</dbReference>
<dbReference type="RefSeq" id="WP_390221300.1">
    <property type="nucleotide sequence ID" value="NZ_JBHTAA010000001.1"/>
</dbReference>
<gene>
    <name evidence="13" type="ORF">ACFQJC_00560</name>
</gene>
<keyword evidence="10" id="KW-0143">Chaperone</keyword>
<evidence type="ECO:0000256" key="10">
    <source>
        <dbReference type="ARBA" id="ARBA00023186"/>
    </source>
</evidence>
<evidence type="ECO:0000313" key="14">
    <source>
        <dbReference type="Proteomes" id="UP001596481"/>
    </source>
</evidence>
<dbReference type="GO" id="GO:0016491">
    <property type="term" value="F:oxidoreductase activity"/>
    <property type="evidence" value="ECO:0007669"/>
    <property type="project" value="UniProtKB-KW"/>
</dbReference>
<evidence type="ECO:0000256" key="2">
    <source>
        <dbReference type="ARBA" id="ARBA00007602"/>
    </source>
</evidence>
<protein>
    <submittedName>
        <fullName evidence="13">Disulfide bond formation protein B</fullName>
    </submittedName>
</protein>
<feature type="transmembrane region" description="Helical" evidence="12">
    <location>
        <begin position="115"/>
        <end position="135"/>
    </location>
</feature>
<keyword evidence="11" id="KW-0676">Redox-active center</keyword>
<evidence type="ECO:0000256" key="12">
    <source>
        <dbReference type="SAM" id="Phobius"/>
    </source>
</evidence>
<dbReference type="PIRSF" id="PIRSF036659">
    <property type="entry name" value="BdbC"/>
    <property type="match status" value="1"/>
</dbReference>
<keyword evidence="4 12" id="KW-0812">Transmembrane</keyword>